<dbReference type="SUPFAM" id="SSF53383">
    <property type="entry name" value="PLP-dependent transferases"/>
    <property type="match status" value="1"/>
</dbReference>
<reference evidence="8 9" key="1">
    <citation type="submission" date="2019-03" db="EMBL/GenBank/DDBJ databases">
        <title>Genomic Encyclopedia of Type Strains, Phase III (KMG-III): the genomes of soil and plant-associated and newly described type strains.</title>
        <authorList>
            <person name="Whitman W."/>
        </authorList>
    </citation>
    <scope>NUCLEOTIDE SEQUENCE [LARGE SCALE GENOMIC DNA]</scope>
    <source>
        <strain evidence="8 9">VKM Ac-2575</strain>
    </source>
</reference>
<feature type="compositionally biased region" description="Low complexity" evidence="7">
    <location>
        <begin position="117"/>
        <end position="126"/>
    </location>
</feature>
<dbReference type="PANTHER" id="PTHR42735:SF6">
    <property type="entry name" value="SPHINGOSINE-1-PHOSPHATE LYASE 1"/>
    <property type="match status" value="1"/>
</dbReference>
<comment type="caution">
    <text evidence="8">The sequence shown here is derived from an EMBL/GenBank/DDBJ whole genome shotgun (WGS) entry which is preliminary data.</text>
</comment>
<dbReference type="InterPro" id="IPR002129">
    <property type="entry name" value="PyrdxlP-dep_de-COase"/>
</dbReference>
<dbReference type="GO" id="GO:0004058">
    <property type="term" value="F:aromatic-L-amino-acid decarboxylase activity"/>
    <property type="evidence" value="ECO:0007669"/>
    <property type="project" value="UniProtKB-ARBA"/>
</dbReference>
<evidence type="ECO:0000313" key="9">
    <source>
        <dbReference type="Proteomes" id="UP000295151"/>
    </source>
</evidence>
<evidence type="ECO:0000256" key="1">
    <source>
        <dbReference type="ARBA" id="ARBA00001933"/>
    </source>
</evidence>
<evidence type="ECO:0000256" key="7">
    <source>
        <dbReference type="SAM" id="MobiDB-lite"/>
    </source>
</evidence>
<keyword evidence="2 5" id="KW-0663">Pyridoxal phosphate</keyword>
<dbReference type="InterPro" id="IPR050477">
    <property type="entry name" value="GrpII_AminoAcid_Decarb"/>
</dbReference>
<evidence type="ECO:0000256" key="4">
    <source>
        <dbReference type="ARBA" id="ARBA00038302"/>
    </source>
</evidence>
<dbReference type="Proteomes" id="UP000295151">
    <property type="component" value="Unassembled WGS sequence"/>
</dbReference>
<accession>A0A4R7T0P8</accession>
<dbReference type="InterPro" id="IPR015421">
    <property type="entry name" value="PyrdxlP-dep_Trfase_major"/>
</dbReference>
<evidence type="ECO:0000313" key="8">
    <source>
        <dbReference type="EMBL" id="TDU84428.1"/>
    </source>
</evidence>
<feature type="modified residue" description="N6-(pyridoxal phosphate)lysine" evidence="5">
    <location>
        <position position="260"/>
    </location>
</feature>
<sequence>MSDVLARLKALQEGDLPTHGGSTLAYVYDSGLAEADEIGRQALALYGATNGLDPTVFPSLRTLENDLVGWAARLLQGGSGAVGTVTSGGTESILLAVQTARDAARSGAGTPSADTRSPSVSAGSPSSRPPTSAPPSGGSPSMVLPATAHAAFFKAAHYFGVRPVVVDVDPVTFKARPEALAAACDDSTVLVVASAPSYAHGVVDPVPEIAALAAERGIRCHVDACIGGWVLPYLRADGIRVPDFDFAVPGVTSISVDLHKYAYTPKGASILLHRSAELRRPQFFAHADWPGYTMLNSTTQSTKSGAPLAAAWAVVQHIGDAGYQRLARIAYDGAVRLADMADEVDGLTVLAPPATTLVALRSDERADVFTIADEMAALGWFVQPQLSFRDQPPSLHLTVSAATADRIDELIAALRTAVQKAQVAGPVQVAPELAAAAGGLDPATLDDAAFDGLLALAGLGDAGALPERMAPVNALLNVAPPRLREALLIAFLDRLMRPT</sequence>
<evidence type="ECO:0000256" key="2">
    <source>
        <dbReference type="ARBA" id="ARBA00022898"/>
    </source>
</evidence>
<proteinExistence type="inferred from homology"/>
<comment type="similarity">
    <text evidence="4">Belongs to the group II decarboxylase family. Sphingosine-1-phosphate lyase subfamily.</text>
</comment>
<dbReference type="Gene3D" id="3.40.640.10">
    <property type="entry name" value="Type I PLP-dependent aspartate aminotransferase-like (Major domain)"/>
    <property type="match status" value="1"/>
</dbReference>
<keyword evidence="9" id="KW-1185">Reference proteome</keyword>
<evidence type="ECO:0000256" key="3">
    <source>
        <dbReference type="ARBA" id="ARBA00023239"/>
    </source>
</evidence>
<protein>
    <submittedName>
        <fullName evidence="8">Glutamate/tyrosine decarboxylase-like PLP-dependent enzyme</fullName>
    </submittedName>
</protein>
<dbReference type="GO" id="GO:0019752">
    <property type="term" value="P:carboxylic acid metabolic process"/>
    <property type="evidence" value="ECO:0007669"/>
    <property type="project" value="InterPro"/>
</dbReference>
<dbReference type="PANTHER" id="PTHR42735">
    <property type="match status" value="1"/>
</dbReference>
<dbReference type="GO" id="GO:0030170">
    <property type="term" value="F:pyridoxal phosphate binding"/>
    <property type="evidence" value="ECO:0007669"/>
    <property type="project" value="InterPro"/>
</dbReference>
<dbReference type="OrthoDB" id="3401800at2"/>
<dbReference type="InterPro" id="IPR015422">
    <property type="entry name" value="PyrdxlP-dep_Trfase_small"/>
</dbReference>
<dbReference type="EMBL" id="SOCE01000002">
    <property type="protein sequence ID" value="TDU84428.1"/>
    <property type="molecule type" value="Genomic_DNA"/>
</dbReference>
<gene>
    <name evidence="8" type="ORF">EV138_6899</name>
</gene>
<dbReference type="RefSeq" id="WP_133984210.1">
    <property type="nucleotide sequence ID" value="NZ_SOCE01000002.1"/>
</dbReference>
<dbReference type="InterPro" id="IPR015424">
    <property type="entry name" value="PyrdxlP-dep_Trfase"/>
</dbReference>
<feature type="region of interest" description="Disordered" evidence="7">
    <location>
        <begin position="104"/>
        <end position="140"/>
    </location>
</feature>
<keyword evidence="3 6" id="KW-0456">Lyase</keyword>
<dbReference type="AlphaFoldDB" id="A0A4R7T0P8"/>
<evidence type="ECO:0000256" key="6">
    <source>
        <dbReference type="RuleBase" id="RU000382"/>
    </source>
</evidence>
<comment type="cofactor">
    <cofactor evidence="1 5 6">
        <name>pyridoxal 5'-phosphate</name>
        <dbReference type="ChEBI" id="CHEBI:597326"/>
    </cofactor>
</comment>
<name>A0A4R7T0P8_9ACTN</name>
<dbReference type="Gene3D" id="3.90.1150.10">
    <property type="entry name" value="Aspartate Aminotransferase, domain 1"/>
    <property type="match status" value="1"/>
</dbReference>
<organism evidence="8 9">
    <name type="scientific">Kribbella voronezhensis</name>
    <dbReference type="NCBI Taxonomy" id="2512212"/>
    <lineage>
        <taxon>Bacteria</taxon>
        <taxon>Bacillati</taxon>
        <taxon>Actinomycetota</taxon>
        <taxon>Actinomycetes</taxon>
        <taxon>Propionibacteriales</taxon>
        <taxon>Kribbellaceae</taxon>
        <taxon>Kribbella</taxon>
    </lineage>
</organism>
<evidence type="ECO:0000256" key="5">
    <source>
        <dbReference type="PIRSR" id="PIRSR602129-50"/>
    </source>
</evidence>
<dbReference type="Pfam" id="PF00282">
    <property type="entry name" value="Pyridoxal_deC"/>
    <property type="match status" value="1"/>
</dbReference>